<proteinExistence type="predicted"/>
<reference evidence="2" key="1">
    <citation type="submission" date="2023-06" db="EMBL/GenBank/DDBJ databases">
        <title>Genome-scale phylogeny and comparative genomics of the fungal order Sordariales.</title>
        <authorList>
            <consortium name="Lawrence Berkeley National Laboratory"/>
            <person name="Hensen N."/>
            <person name="Bonometti L."/>
            <person name="Westerberg I."/>
            <person name="Brannstrom I.O."/>
            <person name="Guillou S."/>
            <person name="Cros-Aarteil S."/>
            <person name="Calhoun S."/>
            <person name="Haridas S."/>
            <person name="Kuo A."/>
            <person name="Mondo S."/>
            <person name="Pangilinan J."/>
            <person name="Riley R."/>
            <person name="LaButti K."/>
            <person name="Andreopoulos B."/>
            <person name="Lipzen A."/>
            <person name="Chen C."/>
            <person name="Yanf M."/>
            <person name="Daum C."/>
            <person name="Ng V."/>
            <person name="Clum A."/>
            <person name="Steindorff A."/>
            <person name="Ohm R."/>
            <person name="Martin F."/>
            <person name="Silar P."/>
            <person name="Natvig D."/>
            <person name="Lalanne C."/>
            <person name="Gautier V."/>
            <person name="Ament-velasquez S.L."/>
            <person name="Kruys A."/>
            <person name="Hutchinson M.I."/>
            <person name="Powell A.J."/>
            <person name="Barry K."/>
            <person name="Miller A.N."/>
            <person name="Grigoriev I.V."/>
            <person name="Debuchy R."/>
            <person name="Gladieux P."/>
            <person name="Thoren M.H."/>
            <person name="Johannesson H."/>
        </authorList>
    </citation>
    <scope>NUCLEOTIDE SEQUENCE</scope>
    <source>
        <strain evidence="2">SMH3391-2</strain>
    </source>
</reference>
<dbReference type="EMBL" id="JAULSR010000001">
    <property type="protein sequence ID" value="KAK0637316.1"/>
    <property type="molecule type" value="Genomic_DNA"/>
</dbReference>
<protein>
    <submittedName>
        <fullName evidence="2">Uncharacterized protein</fullName>
    </submittedName>
</protein>
<accession>A0AA39XPH1</accession>
<feature type="compositionally biased region" description="Low complexity" evidence="1">
    <location>
        <begin position="338"/>
        <end position="347"/>
    </location>
</feature>
<dbReference type="AlphaFoldDB" id="A0AA39XPH1"/>
<sequence>MARDYTPDPVDHDNDDFDFDQEYFARTYRPLSNLPTPPPSSHNSSATQSPKTLLEDGGILDSELLGQPSSPPRQPRPPAASLALPSVPLVHKMLTRAALPLETVALAVCILDSLNSRFSLNWRLVCPLAQPQQQKQQQYEPSSPSYAVAVKRHTLPASSPIPDYSNHHQLHIDCVNPEVIILASMIIAHKFLDDCCSSISTAYYRAAWGKKMWTCAQINVTERCIMESLGYRILPLWDSRLIEDALNDMERAGRQAVVPLRGCGGNSHQRSMSSMSSGKAVFGLELQMTPVETPVSEHGEGMDCGLGLLNGFAVGPPLPLPLVVSGVTCESPHLPIKTTTTTTTTTTRGKRKMGFGEDCGGGNGVELI</sequence>
<feature type="region of interest" description="Disordered" evidence="1">
    <location>
        <begin position="28"/>
        <end position="53"/>
    </location>
</feature>
<dbReference type="Proteomes" id="UP001174934">
    <property type="component" value="Unassembled WGS sequence"/>
</dbReference>
<dbReference type="SUPFAM" id="SSF47954">
    <property type="entry name" value="Cyclin-like"/>
    <property type="match status" value="1"/>
</dbReference>
<evidence type="ECO:0000313" key="3">
    <source>
        <dbReference type="Proteomes" id="UP001174934"/>
    </source>
</evidence>
<organism evidence="2 3">
    <name type="scientific">Bombardia bombarda</name>
    <dbReference type="NCBI Taxonomy" id="252184"/>
    <lineage>
        <taxon>Eukaryota</taxon>
        <taxon>Fungi</taxon>
        <taxon>Dikarya</taxon>
        <taxon>Ascomycota</taxon>
        <taxon>Pezizomycotina</taxon>
        <taxon>Sordariomycetes</taxon>
        <taxon>Sordariomycetidae</taxon>
        <taxon>Sordariales</taxon>
        <taxon>Lasiosphaeriaceae</taxon>
        <taxon>Bombardia</taxon>
    </lineage>
</organism>
<dbReference type="InterPro" id="IPR036915">
    <property type="entry name" value="Cyclin-like_sf"/>
</dbReference>
<keyword evidence="3" id="KW-1185">Reference proteome</keyword>
<feature type="region of interest" description="Disordered" evidence="1">
    <location>
        <begin position="335"/>
        <end position="356"/>
    </location>
</feature>
<gene>
    <name evidence="2" type="ORF">B0T17DRAFT_613920</name>
</gene>
<feature type="region of interest" description="Disordered" evidence="1">
    <location>
        <begin position="61"/>
        <end position="80"/>
    </location>
</feature>
<evidence type="ECO:0000313" key="2">
    <source>
        <dbReference type="EMBL" id="KAK0637316.1"/>
    </source>
</evidence>
<comment type="caution">
    <text evidence="2">The sequence shown here is derived from an EMBL/GenBank/DDBJ whole genome shotgun (WGS) entry which is preliminary data.</text>
</comment>
<evidence type="ECO:0000256" key="1">
    <source>
        <dbReference type="SAM" id="MobiDB-lite"/>
    </source>
</evidence>
<name>A0AA39XPH1_9PEZI</name>
<feature type="compositionally biased region" description="Pro residues" evidence="1">
    <location>
        <begin position="69"/>
        <end position="78"/>
    </location>
</feature>